<dbReference type="GO" id="GO:0003743">
    <property type="term" value="F:translation initiation factor activity"/>
    <property type="evidence" value="ECO:0007669"/>
    <property type="project" value="UniProtKB-KW"/>
</dbReference>
<dbReference type="OrthoDB" id="10249309at2759"/>
<dbReference type="Proteomes" id="UP000245884">
    <property type="component" value="Unassembled WGS sequence"/>
</dbReference>
<feature type="non-terminal residue" evidence="10">
    <location>
        <position position="1"/>
    </location>
</feature>
<evidence type="ECO:0000256" key="9">
    <source>
        <dbReference type="RuleBase" id="RU003814"/>
    </source>
</evidence>
<keyword evidence="11" id="KW-1185">Reference proteome</keyword>
<keyword evidence="4" id="KW-0396">Initiation factor</keyword>
<evidence type="ECO:0000256" key="3">
    <source>
        <dbReference type="ARBA" id="ARBA00022490"/>
    </source>
</evidence>
<protein>
    <recommendedName>
        <fullName evidence="6">Translation initiation factor eIF2B subunit alpha</fullName>
    </recommendedName>
    <alternativeName>
        <fullName evidence="7">eIF2B GDP-GTP exchange factor subunit alpha</fullName>
    </alternativeName>
</protein>
<dbReference type="InterPro" id="IPR042528">
    <property type="entry name" value="elF-2B_alpha_N"/>
</dbReference>
<dbReference type="PANTHER" id="PTHR45860:SF1">
    <property type="entry name" value="TRANSLATION INITIATION FACTOR EIF-2B SUBUNIT ALPHA"/>
    <property type="match status" value="1"/>
</dbReference>
<evidence type="ECO:0000313" key="10">
    <source>
        <dbReference type="EMBL" id="PWN25056.1"/>
    </source>
</evidence>
<proteinExistence type="inferred from homology"/>
<feature type="non-terminal residue" evidence="10">
    <location>
        <position position="319"/>
    </location>
</feature>
<evidence type="ECO:0000313" key="11">
    <source>
        <dbReference type="Proteomes" id="UP000245884"/>
    </source>
</evidence>
<dbReference type="EMBL" id="KZ819677">
    <property type="protein sequence ID" value="PWN25056.1"/>
    <property type="molecule type" value="Genomic_DNA"/>
</dbReference>
<evidence type="ECO:0000256" key="7">
    <source>
        <dbReference type="ARBA" id="ARBA00044236"/>
    </source>
</evidence>
<keyword evidence="5" id="KW-0648">Protein biosynthesis</keyword>
<evidence type="ECO:0000256" key="5">
    <source>
        <dbReference type="ARBA" id="ARBA00022917"/>
    </source>
</evidence>
<evidence type="ECO:0000256" key="1">
    <source>
        <dbReference type="ARBA" id="ARBA00004514"/>
    </source>
</evidence>
<evidence type="ECO:0000256" key="6">
    <source>
        <dbReference type="ARBA" id="ARBA00044208"/>
    </source>
</evidence>
<gene>
    <name evidence="10" type="ORF">BDZ90DRAFT_208730</name>
</gene>
<sequence length="319" mass="33837">PPFSITHAYHSHLSSSPHLPHPIAAIHSLCDLVSHHSPSLRTVSELITLIQHHSSLLSASLPNPTPARAGTDLFARFVISLDWRAGSFEEDKERLIHVAREYAEKTVPATRGRIVQRAGVFLPQGGKVLTHSYSRVVMQLLASLAVERNLSVYVTESRPSGLGIKTYNELRAKGIPATLVLDAAVGVVMPRVDVVLVGAEGVAESGGVVNALGTFQLGLVAKSAGKPFYAAAESYKFLRLFPLSQDDLPTTKETLPLPPPGVPAQSGESQARIMSAEQEALNPSVDYTPPDLVTAIISDVGVLTPGGVADALLQAYGGA</sequence>
<dbReference type="STRING" id="1569628.A0A316UIG3"/>
<dbReference type="GO" id="GO:0005851">
    <property type="term" value="C:eukaryotic translation initiation factor 2B complex"/>
    <property type="evidence" value="ECO:0007669"/>
    <property type="project" value="TreeGrafter"/>
</dbReference>
<dbReference type="AlphaFoldDB" id="A0A316UIG3"/>
<evidence type="ECO:0000256" key="2">
    <source>
        <dbReference type="ARBA" id="ARBA00007251"/>
    </source>
</evidence>
<keyword evidence="10" id="KW-0808">Transferase</keyword>
<name>A0A316UIG3_9BASI</name>
<reference evidence="10 11" key="1">
    <citation type="journal article" date="2018" name="Mol. Biol. Evol.">
        <title>Broad Genomic Sampling Reveals a Smut Pathogenic Ancestry of the Fungal Clade Ustilaginomycotina.</title>
        <authorList>
            <person name="Kijpornyongpan T."/>
            <person name="Mondo S.J."/>
            <person name="Barry K."/>
            <person name="Sandor L."/>
            <person name="Lee J."/>
            <person name="Lipzen A."/>
            <person name="Pangilinan J."/>
            <person name="LaButti K."/>
            <person name="Hainaut M."/>
            <person name="Henrissat B."/>
            <person name="Grigoriev I.V."/>
            <person name="Spatafora J.W."/>
            <person name="Aime M.C."/>
        </authorList>
    </citation>
    <scope>NUCLEOTIDE SEQUENCE [LARGE SCALE GENOMIC DNA]</scope>
    <source>
        <strain evidence="10 11">MCA 5214</strain>
    </source>
</reference>
<evidence type="ECO:0000256" key="4">
    <source>
        <dbReference type="ARBA" id="ARBA00022540"/>
    </source>
</evidence>
<accession>A0A316UIG3</accession>
<dbReference type="Pfam" id="PF01008">
    <property type="entry name" value="IF-2B"/>
    <property type="match status" value="1"/>
</dbReference>
<dbReference type="GO" id="GO:0016740">
    <property type="term" value="F:transferase activity"/>
    <property type="evidence" value="ECO:0007669"/>
    <property type="project" value="UniProtKB-KW"/>
</dbReference>
<dbReference type="PANTHER" id="PTHR45860">
    <property type="entry name" value="TRANSLATION INITIATION FACTOR EIF-2B SUBUNIT ALPHA"/>
    <property type="match status" value="1"/>
</dbReference>
<dbReference type="GeneID" id="37025846"/>
<organism evidence="10 11">
    <name type="scientific">Jaminaea rosea</name>
    <dbReference type="NCBI Taxonomy" id="1569628"/>
    <lineage>
        <taxon>Eukaryota</taxon>
        <taxon>Fungi</taxon>
        <taxon>Dikarya</taxon>
        <taxon>Basidiomycota</taxon>
        <taxon>Ustilaginomycotina</taxon>
        <taxon>Exobasidiomycetes</taxon>
        <taxon>Microstromatales</taxon>
        <taxon>Microstromatales incertae sedis</taxon>
        <taxon>Jaminaea</taxon>
    </lineage>
</organism>
<comment type="subcellular location">
    <subcellularLocation>
        <location evidence="1">Cytoplasm</location>
        <location evidence="1">Cytosol</location>
    </subcellularLocation>
</comment>
<comment type="similarity">
    <text evidence="2 9">Belongs to the eIF-2B alpha/beta/delta subunits family.</text>
</comment>
<dbReference type="InterPro" id="IPR000649">
    <property type="entry name" value="IF-2B-related"/>
</dbReference>
<dbReference type="GO" id="GO:0005085">
    <property type="term" value="F:guanyl-nucleotide exchange factor activity"/>
    <property type="evidence" value="ECO:0007669"/>
    <property type="project" value="TreeGrafter"/>
</dbReference>
<dbReference type="InterPro" id="IPR042529">
    <property type="entry name" value="IF_2B-like_C"/>
</dbReference>
<dbReference type="Gene3D" id="1.20.120.1070">
    <property type="entry name" value="Translation initiation factor eIF-2B, N-terminal domain"/>
    <property type="match status" value="1"/>
</dbReference>
<dbReference type="RefSeq" id="XP_025359668.1">
    <property type="nucleotide sequence ID" value="XM_025504023.1"/>
</dbReference>
<dbReference type="SUPFAM" id="SSF100950">
    <property type="entry name" value="NagB/RpiA/CoA transferase-like"/>
    <property type="match status" value="1"/>
</dbReference>
<evidence type="ECO:0000256" key="8">
    <source>
        <dbReference type="ARBA" id="ARBA00046432"/>
    </source>
</evidence>
<keyword evidence="3" id="KW-0963">Cytoplasm</keyword>
<dbReference type="InterPro" id="IPR037171">
    <property type="entry name" value="NagB/RpiA_transferase-like"/>
</dbReference>
<dbReference type="GO" id="GO:0005829">
    <property type="term" value="C:cytosol"/>
    <property type="evidence" value="ECO:0007669"/>
    <property type="project" value="UniProtKB-SubCell"/>
</dbReference>
<comment type="subunit">
    <text evidence="8">Component of the translation initiation factor 2B (eIF2B) complex which is a heterodecamer of two sets of five different subunits: alpha, beta, gamma, delta and epsilon. Subunits alpha, beta and delta comprise a regulatory subcomplex and subunits epsilon and gamma comprise a catalytic subcomplex. Within the complex, the hexameric regulatory complex resides at the center, with the two heterodimeric catalytic subcomplexes bound on opposite sides.</text>
</comment>
<dbReference type="Gene3D" id="3.40.50.10470">
    <property type="entry name" value="Translation initiation factor eif-2b, domain 2"/>
    <property type="match status" value="1"/>
</dbReference>
<dbReference type="InterPro" id="IPR051501">
    <property type="entry name" value="eIF2B_alpha/beta/delta"/>
</dbReference>